<dbReference type="EnsemblPlants" id="PNT61131">
    <property type="protein sequence ID" value="PNT61131"/>
    <property type="gene ID" value="BRADI_5g10668v3"/>
</dbReference>
<protein>
    <submittedName>
        <fullName evidence="1 2">Uncharacterized protein</fullName>
    </submittedName>
</protein>
<dbReference type="EMBL" id="CM000884">
    <property type="protein sequence ID" value="PNT61131.1"/>
    <property type="molecule type" value="Genomic_DNA"/>
</dbReference>
<evidence type="ECO:0000313" key="2">
    <source>
        <dbReference type="EnsemblPlants" id="PNT61131"/>
    </source>
</evidence>
<sequence>MPSCTQAGEEDMPLHVQDRSAEAASTYCSGGSDGCLPTIGRRRRNDVLQRRVPQIYVCASSTTMVDRSHASVFR</sequence>
<dbReference type="AlphaFoldDB" id="A0A2K2CGH1"/>
<dbReference type="InParanoid" id="A0A2K2CGH1"/>
<name>A0A2K2CGH1_BRADI</name>
<proteinExistence type="predicted"/>
<evidence type="ECO:0000313" key="1">
    <source>
        <dbReference type="EMBL" id="PNT61131.1"/>
    </source>
</evidence>
<reference evidence="1 2" key="1">
    <citation type="journal article" date="2010" name="Nature">
        <title>Genome sequencing and analysis of the model grass Brachypodium distachyon.</title>
        <authorList>
            <consortium name="International Brachypodium Initiative"/>
        </authorList>
    </citation>
    <scope>NUCLEOTIDE SEQUENCE [LARGE SCALE GENOMIC DNA]</scope>
    <source>
        <strain evidence="1 2">Bd21</strain>
    </source>
</reference>
<organism evidence="1">
    <name type="scientific">Brachypodium distachyon</name>
    <name type="common">Purple false brome</name>
    <name type="synonym">Trachynia distachya</name>
    <dbReference type="NCBI Taxonomy" id="15368"/>
    <lineage>
        <taxon>Eukaryota</taxon>
        <taxon>Viridiplantae</taxon>
        <taxon>Streptophyta</taxon>
        <taxon>Embryophyta</taxon>
        <taxon>Tracheophyta</taxon>
        <taxon>Spermatophyta</taxon>
        <taxon>Magnoliopsida</taxon>
        <taxon>Liliopsida</taxon>
        <taxon>Poales</taxon>
        <taxon>Poaceae</taxon>
        <taxon>BOP clade</taxon>
        <taxon>Pooideae</taxon>
        <taxon>Stipodae</taxon>
        <taxon>Brachypodieae</taxon>
        <taxon>Brachypodium</taxon>
    </lineage>
</organism>
<accession>A0A2K2CGH1</accession>
<keyword evidence="3" id="KW-1185">Reference proteome</keyword>
<reference evidence="2" key="3">
    <citation type="submission" date="2018-08" db="UniProtKB">
        <authorList>
            <consortium name="EnsemblPlants"/>
        </authorList>
    </citation>
    <scope>IDENTIFICATION</scope>
    <source>
        <strain evidence="2">cv. Bd21</strain>
    </source>
</reference>
<evidence type="ECO:0000313" key="3">
    <source>
        <dbReference type="Proteomes" id="UP000008810"/>
    </source>
</evidence>
<gene>
    <name evidence="1" type="ORF">BRADI_5g10668v3</name>
</gene>
<dbReference type="Proteomes" id="UP000008810">
    <property type="component" value="Chromosome 5"/>
</dbReference>
<reference evidence="1" key="2">
    <citation type="submission" date="2017-06" db="EMBL/GenBank/DDBJ databases">
        <title>WGS assembly of Brachypodium distachyon.</title>
        <authorList>
            <consortium name="The International Brachypodium Initiative"/>
            <person name="Lucas S."/>
            <person name="Harmon-Smith M."/>
            <person name="Lail K."/>
            <person name="Tice H."/>
            <person name="Grimwood J."/>
            <person name="Bruce D."/>
            <person name="Barry K."/>
            <person name="Shu S."/>
            <person name="Lindquist E."/>
            <person name="Wang M."/>
            <person name="Pitluck S."/>
            <person name="Vogel J.P."/>
            <person name="Garvin D.F."/>
            <person name="Mockler T.C."/>
            <person name="Schmutz J."/>
            <person name="Rokhsar D."/>
            <person name="Bevan M.W."/>
        </authorList>
    </citation>
    <scope>NUCLEOTIDE SEQUENCE</scope>
    <source>
        <strain evidence="1">Bd21</strain>
    </source>
</reference>
<dbReference type="Gramene" id="PNT61131">
    <property type="protein sequence ID" value="PNT61131"/>
    <property type="gene ID" value="BRADI_5g10668v3"/>
</dbReference>